<evidence type="ECO:0000313" key="7">
    <source>
        <dbReference type="EMBL" id="ADZ71814.1"/>
    </source>
</evidence>
<keyword evidence="8" id="KW-1185">Reference proteome</keyword>
<dbReference type="PANTHER" id="PTHR23427:SF2">
    <property type="entry name" value="SURFEIT LOCUS PROTEIN 1"/>
    <property type="match status" value="1"/>
</dbReference>
<name>F2IZ91_POLGS</name>
<keyword evidence="4 6" id="KW-1133">Transmembrane helix</keyword>
<keyword evidence="3 6" id="KW-0812">Transmembrane</keyword>
<feature type="transmembrane region" description="Helical" evidence="6">
    <location>
        <begin position="228"/>
        <end position="249"/>
    </location>
</feature>
<comment type="subcellular location">
    <subcellularLocation>
        <location evidence="6">Cell membrane</location>
        <topology evidence="6">Multi-pass membrane protein</topology>
    </subcellularLocation>
    <subcellularLocation>
        <location evidence="1">Membrane</location>
    </subcellularLocation>
</comment>
<dbReference type="Proteomes" id="UP000008130">
    <property type="component" value="Chromosome"/>
</dbReference>
<evidence type="ECO:0000256" key="1">
    <source>
        <dbReference type="ARBA" id="ARBA00004370"/>
    </source>
</evidence>
<proteinExistence type="inferred from homology"/>
<gene>
    <name evidence="7" type="ordered locus">SL003B_3392</name>
</gene>
<dbReference type="EMBL" id="CP002568">
    <property type="protein sequence ID" value="ADZ71814.1"/>
    <property type="molecule type" value="Genomic_DNA"/>
</dbReference>
<dbReference type="AlphaFoldDB" id="F2IZ91"/>
<dbReference type="STRING" id="991905.SL003B_3392"/>
<sequence>MTTVPETRPRATLRRLAVPAAAALVALAVLLRLGFWQLDRLAWKTDLIARVEERVALPPVAAPEPSDWPSLEPDAVDYRRVAVTGRFAPGELYYYIALGNARGPYQGPGYFVYSPFMTDAGWAVMVNRGFVPDALRDPSTRAAGGTEGETQTVTGLLRVGERPNVFTPAPDPAKGIWFAREPEKMAAALGVAGMPVAPFSIDADAAFTPPSGLPQAGETVVRFKNDHLGYALTWFGLALTLVGVFAAYARSVLKAAGK</sequence>
<dbReference type="CDD" id="cd06662">
    <property type="entry name" value="SURF1"/>
    <property type="match status" value="1"/>
</dbReference>
<evidence type="ECO:0000256" key="5">
    <source>
        <dbReference type="ARBA" id="ARBA00023136"/>
    </source>
</evidence>
<feature type="transmembrane region" description="Helical" evidence="6">
    <location>
        <begin position="16"/>
        <end position="35"/>
    </location>
</feature>
<evidence type="ECO:0000256" key="2">
    <source>
        <dbReference type="ARBA" id="ARBA00007165"/>
    </source>
</evidence>
<dbReference type="InterPro" id="IPR045214">
    <property type="entry name" value="Surf1/Surf4"/>
</dbReference>
<evidence type="ECO:0000256" key="4">
    <source>
        <dbReference type="ARBA" id="ARBA00022989"/>
    </source>
</evidence>
<dbReference type="HOGENOM" id="CLU_047737_4_1_5"/>
<comment type="similarity">
    <text evidence="2 6">Belongs to the SURF1 family.</text>
</comment>
<evidence type="ECO:0000256" key="6">
    <source>
        <dbReference type="RuleBase" id="RU363076"/>
    </source>
</evidence>
<keyword evidence="5 6" id="KW-0472">Membrane</keyword>
<organism evidence="7 8">
    <name type="scientific">Polymorphum gilvum (strain LMG 25793 / CGMCC 1.9160 / SL003B-26A1)</name>
    <dbReference type="NCBI Taxonomy" id="991905"/>
    <lineage>
        <taxon>Bacteria</taxon>
        <taxon>Pseudomonadati</taxon>
        <taxon>Pseudomonadota</taxon>
        <taxon>Alphaproteobacteria</taxon>
        <taxon>Rhodobacterales</taxon>
        <taxon>Paracoccaceae</taxon>
        <taxon>Polymorphum</taxon>
    </lineage>
</organism>
<dbReference type="KEGG" id="pgv:SL003B_3392"/>
<dbReference type="PANTHER" id="PTHR23427">
    <property type="entry name" value="SURFEIT LOCUS PROTEIN"/>
    <property type="match status" value="1"/>
</dbReference>
<dbReference type="PATRIC" id="fig|991905.3.peg.3497"/>
<protein>
    <recommendedName>
        <fullName evidence="6">SURF1-like protein</fullName>
    </recommendedName>
</protein>
<keyword evidence="6" id="KW-1003">Cell membrane</keyword>
<evidence type="ECO:0000256" key="3">
    <source>
        <dbReference type="ARBA" id="ARBA00022692"/>
    </source>
</evidence>
<dbReference type="Pfam" id="PF02104">
    <property type="entry name" value="SURF1"/>
    <property type="match status" value="1"/>
</dbReference>
<dbReference type="eggNOG" id="COG3346">
    <property type="taxonomic scope" value="Bacteria"/>
</dbReference>
<dbReference type="PROSITE" id="PS50895">
    <property type="entry name" value="SURF1"/>
    <property type="match status" value="1"/>
</dbReference>
<reference evidence="7 8" key="1">
    <citation type="journal article" date="2011" name="J. Bacteriol.">
        <title>Complete genome sequence of Polymorphum gilvum SL003B-26A1T, a crude oil-degrading bacterium from oil-polluted saline soil.</title>
        <authorList>
            <person name="Li S.G."/>
            <person name="Tang Y.Q."/>
            <person name="Nie Y."/>
            <person name="Cai M."/>
            <person name="Wu X.L."/>
        </authorList>
    </citation>
    <scope>NUCLEOTIDE SEQUENCE [LARGE SCALE GENOMIC DNA]</scope>
    <source>
        <strain evidence="8">LMG 25793 / CGMCC 1.9160 / SL003B-26A1</strain>
    </source>
</reference>
<accession>F2IZ91</accession>
<evidence type="ECO:0000313" key="8">
    <source>
        <dbReference type="Proteomes" id="UP000008130"/>
    </source>
</evidence>
<dbReference type="InterPro" id="IPR002994">
    <property type="entry name" value="Surf1/Shy1"/>
</dbReference>
<dbReference type="GO" id="GO:0005886">
    <property type="term" value="C:plasma membrane"/>
    <property type="evidence" value="ECO:0007669"/>
    <property type="project" value="UniProtKB-SubCell"/>
</dbReference>